<dbReference type="Proteomes" id="UP000798662">
    <property type="component" value="Chromosome 1"/>
</dbReference>
<evidence type="ECO:0000313" key="2">
    <source>
        <dbReference type="Proteomes" id="UP000798662"/>
    </source>
</evidence>
<protein>
    <submittedName>
        <fullName evidence="1">Uncharacterized protein</fullName>
    </submittedName>
</protein>
<proteinExistence type="predicted"/>
<sequence length="382" mass="40413">MCLAYKDNAQEPIAGTDQAGRTSWSAVAADYRWRRSKVPLPTRQGVFVPRTYPTTSAVTKEMRDHVAKRVQRLASSFAAVDRACLTGNITAAQRELDAAAHFESRNMYDAIRGDVNEQQEAADLHVDKRAATWLSSWRILKDMDKFSGAAGSAAHRRRGRRAGRATGRARSSDRGGGAARGGGGREGGGRVAEPSVVEPSLGDDGVIDGVDEDWPAGLQPRPAGTKAVKALRAADLSAAREAEATRAALNRMARVAEHGADIAFRGGPEVRRTKEAAQWRRLEMRRRLKALADAALEDDVDDDTVEVGGAHAVTVMATCDSARRGHAGAAPAEEAAAAIVRTAPAGMSAEDGEWLDSLLTAPYTAVAVVSPVTAAAVTDGAV</sequence>
<accession>A0ACC3BKX2</accession>
<organism evidence="1 2">
    <name type="scientific">Pyropia yezoensis</name>
    <name type="common">Susabi-nori</name>
    <name type="synonym">Porphyra yezoensis</name>
    <dbReference type="NCBI Taxonomy" id="2788"/>
    <lineage>
        <taxon>Eukaryota</taxon>
        <taxon>Rhodophyta</taxon>
        <taxon>Bangiophyceae</taxon>
        <taxon>Bangiales</taxon>
        <taxon>Bangiaceae</taxon>
        <taxon>Pyropia</taxon>
    </lineage>
</organism>
<comment type="caution">
    <text evidence="1">The sequence shown here is derived from an EMBL/GenBank/DDBJ whole genome shotgun (WGS) entry which is preliminary data.</text>
</comment>
<dbReference type="EMBL" id="CM020618">
    <property type="protein sequence ID" value="KAK1858599.1"/>
    <property type="molecule type" value="Genomic_DNA"/>
</dbReference>
<evidence type="ECO:0000313" key="1">
    <source>
        <dbReference type="EMBL" id="KAK1858599.1"/>
    </source>
</evidence>
<reference evidence="1" key="1">
    <citation type="submission" date="2019-11" db="EMBL/GenBank/DDBJ databases">
        <title>Nori genome reveals adaptations in red seaweeds to the harsh intertidal environment.</title>
        <authorList>
            <person name="Wang D."/>
            <person name="Mao Y."/>
        </authorList>
    </citation>
    <scope>NUCLEOTIDE SEQUENCE</scope>
    <source>
        <tissue evidence="1">Gametophyte</tissue>
    </source>
</reference>
<name>A0ACC3BKX2_PYRYE</name>
<keyword evidence="2" id="KW-1185">Reference proteome</keyword>
<gene>
    <name evidence="1" type="ORF">I4F81_001200</name>
</gene>